<dbReference type="GO" id="GO:0016887">
    <property type="term" value="F:ATP hydrolysis activity"/>
    <property type="evidence" value="ECO:0007669"/>
    <property type="project" value="InterPro"/>
</dbReference>
<dbReference type="PROSITE" id="PS50893">
    <property type="entry name" value="ABC_TRANSPORTER_2"/>
    <property type="match status" value="1"/>
</dbReference>
<dbReference type="PROSITE" id="PS00211">
    <property type="entry name" value="ABC_TRANSPORTER_1"/>
    <property type="match status" value="1"/>
</dbReference>
<reference evidence="7 8" key="1">
    <citation type="submission" date="2015-11" db="EMBL/GenBank/DDBJ databases">
        <title>Genome sequence of Pyrodictium occultum PL-19, a marine hyperthermophilic archaeon isolated from Volcano, Italy.</title>
        <authorList>
            <person name="Utturkar S."/>
            <person name="Huber H."/>
            <person name="Leptihn S."/>
            <person name="Brown S."/>
            <person name="Stetter K.O."/>
            <person name="Podar M."/>
        </authorList>
    </citation>
    <scope>NUCLEOTIDE SEQUENCE [LARGE SCALE GENOMIC DNA]</scope>
    <source>
        <strain evidence="7 8">PL-19</strain>
    </source>
</reference>
<evidence type="ECO:0000256" key="3">
    <source>
        <dbReference type="ARBA" id="ARBA00022741"/>
    </source>
</evidence>
<dbReference type="SMART" id="SM00382">
    <property type="entry name" value="AAA"/>
    <property type="match status" value="1"/>
</dbReference>
<dbReference type="EMBL" id="LNTB01000001">
    <property type="protein sequence ID" value="KSW12503.1"/>
    <property type="molecule type" value="Genomic_DNA"/>
</dbReference>
<dbReference type="SUPFAM" id="SSF52540">
    <property type="entry name" value="P-loop containing nucleoside triphosphate hydrolases"/>
    <property type="match status" value="1"/>
</dbReference>
<dbReference type="Pfam" id="PF00005">
    <property type="entry name" value="ABC_tran"/>
    <property type="match status" value="1"/>
</dbReference>
<dbReference type="Proteomes" id="UP000053352">
    <property type="component" value="Unassembled WGS sequence"/>
</dbReference>
<name>A0A0V8RWR4_PYROC</name>
<dbReference type="GO" id="GO:0015658">
    <property type="term" value="F:branched-chain amino acid transmembrane transporter activity"/>
    <property type="evidence" value="ECO:0007669"/>
    <property type="project" value="TreeGrafter"/>
</dbReference>
<evidence type="ECO:0000313" key="7">
    <source>
        <dbReference type="EMBL" id="KSW12503.1"/>
    </source>
</evidence>
<dbReference type="GO" id="GO:0015807">
    <property type="term" value="P:L-amino acid transport"/>
    <property type="evidence" value="ECO:0007669"/>
    <property type="project" value="TreeGrafter"/>
</dbReference>
<keyword evidence="2" id="KW-0813">Transport</keyword>
<dbReference type="Gene3D" id="3.40.50.300">
    <property type="entry name" value="P-loop containing nucleotide triphosphate hydrolases"/>
    <property type="match status" value="1"/>
</dbReference>
<evidence type="ECO:0000256" key="1">
    <source>
        <dbReference type="ARBA" id="ARBA00005417"/>
    </source>
</evidence>
<dbReference type="PANTHER" id="PTHR43820:SF7">
    <property type="entry name" value="BRANCHED-CHAIN AMINO ACID TRANSPORT ATP-BINDING PROTEIN LIVF-RELATED"/>
    <property type="match status" value="1"/>
</dbReference>
<dbReference type="CDD" id="cd03224">
    <property type="entry name" value="ABC_TM1139_LivF_branched"/>
    <property type="match status" value="1"/>
</dbReference>
<dbReference type="InterPro" id="IPR052156">
    <property type="entry name" value="BCAA_Transport_ATP-bd_LivF"/>
</dbReference>
<evidence type="ECO:0000259" key="6">
    <source>
        <dbReference type="PROSITE" id="PS50893"/>
    </source>
</evidence>
<dbReference type="InterPro" id="IPR027417">
    <property type="entry name" value="P-loop_NTPase"/>
</dbReference>
<evidence type="ECO:0000313" key="8">
    <source>
        <dbReference type="Proteomes" id="UP000053352"/>
    </source>
</evidence>
<evidence type="ECO:0000256" key="2">
    <source>
        <dbReference type="ARBA" id="ARBA00022448"/>
    </source>
</evidence>
<dbReference type="GO" id="GO:0005524">
    <property type="term" value="F:ATP binding"/>
    <property type="evidence" value="ECO:0007669"/>
    <property type="project" value="UniProtKB-KW"/>
</dbReference>
<evidence type="ECO:0000256" key="4">
    <source>
        <dbReference type="ARBA" id="ARBA00022840"/>
    </source>
</evidence>
<keyword evidence="4 7" id="KW-0067">ATP-binding</keyword>
<gene>
    <name evidence="7" type="ORF">CF15_07215</name>
</gene>
<accession>A0A0V8RWR4</accession>
<sequence>MPKLELRGVNAGYGKLQILFDVSFTVPPEKITVIVGPNGSGKSTTLKTIFGLTTIYSGEVLLDGKNIAGLPPHRIAKLGVAYVPQTNNVFANLTVRENLSMATYGLDENQAQDRVEEVLELFPRLRERMGQRAGTLSGGERQMLAIAIALIRRPKLILFDEPTAALAPKIALEILDIIARLRDEYKITVLLVEQNARKALEYGDHAVLLVGGRVAFEGGADELLKHPDLARMYLGLVSSEG</sequence>
<dbReference type="InterPro" id="IPR003593">
    <property type="entry name" value="AAA+_ATPase"/>
</dbReference>
<feature type="domain" description="ABC transporter" evidence="6">
    <location>
        <begin position="4"/>
        <end position="236"/>
    </location>
</feature>
<keyword evidence="3" id="KW-0547">Nucleotide-binding</keyword>
<protein>
    <submittedName>
        <fullName evidence="7">ABC transporter ATP-binding protein</fullName>
    </submittedName>
</protein>
<comment type="caution">
    <text evidence="7">The sequence shown here is derived from an EMBL/GenBank/DDBJ whole genome shotgun (WGS) entry which is preliminary data.</text>
</comment>
<keyword evidence="5" id="KW-0029">Amino-acid transport</keyword>
<keyword evidence="8" id="KW-1185">Reference proteome</keyword>
<proteinExistence type="inferred from homology"/>
<dbReference type="PANTHER" id="PTHR43820">
    <property type="entry name" value="HIGH-AFFINITY BRANCHED-CHAIN AMINO ACID TRANSPORT ATP-BINDING PROTEIN LIVF"/>
    <property type="match status" value="1"/>
</dbReference>
<dbReference type="OrthoDB" id="97750at2157"/>
<dbReference type="RefSeq" id="WP_058371187.1">
    <property type="nucleotide sequence ID" value="NZ_LNTB01000001.1"/>
</dbReference>
<dbReference type="AlphaFoldDB" id="A0A0V8RWR4"/>
<organism evidence="7 8">
    <name type="scientific">Pyrodictium occultum</name>
    <dbReference type="NCBI Taxonomy" id="2309"/>
    <lineage>
        <taxon>Archaea</taxon>
        <taxon>Thermoproteota</taxon>
        <taxon>Thermoprotei</taxon>
        <taxon>Desulfurococcales</taxon>
        <taxon>Pyrodictiaceae</taxon>
        <taxon>Pyrodictium</taxon>
    </lineage>
</organism>
<evidence type="ECO:0000256" key="5">
    <source>
        <dbReference type="ARBA" id="ARBA00022970"/>
    </source>
</evidence>
<dbReference type="InterPro" id="IPR003439">
    <property type="entry name" value="ABC_transporter-like_ATP-bd"/>
</dbReference>
<comment type="similarity">
    <text evidence="1">Belongs to the ABC transporter superfamily.</text>
</comment>
<dbReference type="InterPro" id="IPR017871">
    <property type="entry name" value="ABC_transporter-like_CS"/>
</dbReference>
<dbReference type="STRING" id="2309.CF15_07215"/>